<evidence type="ECO:0000259" key="1">
    <source>
        <dbReference type="PROSITE" id="PS51186"/>
    </source>
</evidence>
<protein>
    <submittedName>
        <fullName evidence="2">N-acetyltransferase</fullName>
    </submittedName>
</protein>
<evidence type="ECO:0000313" key="2">
    <source>
        <dbReference type="EMBL" id="MCW8109122.1"/>
    </source>
</evidence>
<evidence type="ECO:0000313" key="3">
    <source>
        <dbReference type="Proteomes" id="UP001142810"/>
    </source>
</evidence>
<dbReference type="Gene3D" id="3.40.630.30">
    <property type="match status" value="1"/>
</dbReference>
<dbReference type="SUPFAM" id="SSF55729">
    <property type="entry name" value="Acyl-CoA N-acyltransferases (Nat)"/>
    <property type="match status" value="1"/>
</dbReference>
<proteinExistence type="predicted"/>
<dbReference type="PANTHER" id="PTHR43617">
    <property type="entry name" value="L-AMINO ACID N-ACETYLTRANSFERASE"/>
    <property type="match status" value="1"/>
</dbReference>
<name>A0ABT3P8M6_9ALTE</name>
<comment type="caution">
    <text evidence="2">The sequence shown here is derived from an EMBL/GenBank/DDBJ whole genome shotgun (WGS) entry which is preliminary data.</text>
</comment>
<dbReference type="InterPro" id="IPR050276">
    <property type="entry name" value="MshD_Acetyltransferase"/>
</dbReference>
<dbReference type="EMBL" id="JAPFRD010000011">
    <property type="protein sequence ID" value="MCW8109122.1"/>
    <property type="molecule type" value="Genomic_DNA"/>
</dbReference>
<dbReference type="InterPro" id="IPR016181">
    <property type="entry name" value="Acyl_CoA_acyltransferase"/>
</dbReference>
<dbReference type="RefSeq" id="WP_265617870.1">
    <property type="nucleotide sequence ID" value="NZ_JAPFRD010000011.1"/>
</dbReference>
<dbReference type="Proteomes" id="UP001142810">
    <property type="component" value="Unassembled WGS sequence"/>
</dbReference>
<dbReference type="Pfam" id="PF00583">
    <property type="entry name" value="Acetyltransf_1"/>
    <property type="match status" value="1"/>
</dbReference>
<dbReference type="PROSITE" id="PS51186">
    <property type="entry name" value="GNAT"/>
    <property type="match status" value="1"/>
</dbReference>
<feature type="domain" description="N-acetyltransferase" evidence="1">
    <location>
        <begin position="3"/>
        <end position="149"/>
    </location>
</feature>
<reference evidence="2" key="1">
    <citation type="submission" date="2022-11" db="EMBL/GenBank/DDBJ databases">
        <title>Alteromonas sp. nov., isolated from sea water of the Qingdao.</title>
        <authorList>
            <person name="Wang Q."/>
        </authorList>
    </citation>
    <scope>NUCLEOTIDE SEQUENCE</scope>
    <source>
        <strain evidence="2">ASW11-7</strain>
    </source>
</reference>
<dbReference type="PANTHER" id="PTHR43617:SF2">
    <property type="entry name" value="UPF0039 PROTEIN SLL0451"/>
    <property type="match status" value="1"/>
</dbReference>
<keyword evidence="3" id="KW-1185">Reference proteome</keyword>
<dbReference type="InterPro" id="IPR000182">
    <property type="entry name" value="GNAT_dom"/>
</dbReference>
<accession>A0ABT3P8M6</accession>
<organism evidence="2 3">
    <name type="scientific">Alteromonas aquimaris</name>
    <dbReference type="NCBI Taxonomy" id="2998417"/>
    <lineage>
        <taxon>Bacteria</taxon>
        <taxon>Pseudomonadati</taxon>
        <taxon>Pseudomonadota</taxon>
        <taxon>Gammaproteobacteria</taxon>
        <taxon>Alteromonadales</taxon>
        <taxon>Alteromonadaceae</taxon>
        <taxon>Alteromonas/Salinimonas group</taxon>
        <taxon>Alteromonas</taxon>
    </lineage>
</organism>
<gene>
    <name evidence="2" type="ORF">OPS25_11500</name>
</gene>
<dbReference type="CDD" id="cd04301">
    <property type="entry name" value="NAT_SF"/>
    <property type="match status" value="1"/>
</dbReference>
<sequence>MILTIRPEHPEDVSAIREVIKMAFKTMPHSQHNEHLIVEALRKDDALTLSRVAEEQGKIIGYVAVSPVTLSNAEAGWYGIGPLAVSPHAQSKGVGSKLMQSVLNWLKENTKGCVLLGEPGYYSQFGFKAVEGLTFPGAPPEYFLSRSFTRYYPRARVTYHPGFYQNTAHGDANPA</sequence>